<dbReference type="Pfam" id="PF08276">
    <property type="entry name" value="PAN_2"/>
    <property type="match status" value="1"/>
</dbReference>
<proteinExistence type="inferred from homology"/>
<dbReference type="EMBL" id="CAJGYO010000002">
    <property type="protein sequence ID" value="CAD6213339.1"/>
    <property type="molecule type" value="Genomic_DNA"/>
</dbReference>
<keyword evidence="2 13" id="KW-0723">Serine/threonine-protein kinase</keyword>
<dbReference type="InterPro" id="IPR001480">
    <property type="entry name" value="Bulb-type_lectin_dom"/>
</dbReference>
<dbReference type="Gene3D" id="2.90.10.10">
    <property type="entry name" value="Bulb-type lectin domain"/>
    <property type="match status" value="1"/>
</dbReference>
<keyword evidence="4 17" id="KW-0732">Signal</keyword>
<comment type="subcellular location">
    <subcellularLocation>
        <location evidence="1">Membrane</location>
        <topology evidence="1">Single-pass type I membrane protein</topology>
    </subcellularLocation>
</comment>
<dbReference type="OrthoDB" id="785331at2759"/>
<keyword evidence="6 13" id="KW-0418">Kinase</keyword>
<evidence type="ECO:0000256" key="8">
    <source>
        <dbReference type="ARBA" id="ARBA00023157"/>
    </source>
</evidence>
<dbReference type="PANTHER" id="PTHR32444:SF183">
    <property type="entry name" value="APPLE DOMAIN-CONTAINING PROTEIN"/>
    <property type="match status" value="1"/>
</dbReference>
<keyword evidence="5 13" id="KW-0547">Nucleotide-binding</keyword>
<dbReference type="Proteomes" id="UP000604825">
    <property type="component" value="Unassembled WGS sequence"/>
</dbReference>
<keyword evidence="14" id="KW-0245">EGF-like domain</keyword>
<dbReference type="PROSITE" id="PS50927">
    <property type="entry name" value="BULB_LECTIN"/>
    <property type="match status" value="1"/>
</dbReference>
<dbReference type="PANTHER" id="PTHR32444">
    <property type="entry name" value="BULB-TYPE LECTIN DOMAIN-CONTAINING PROTEIN"/>
    <property type="match status" value="1"/>
</dbReference>
<dbReference type="SMART" id="SM00473">
    <property type="entry name" value="PAN_AP"/>
    <property type="match status" value="1"/>
</dbReference>
<dbReference type="SMART" id="SM00108">
    <property type="entry name" value="B_lectin"/>
    <property type="match status" value="1"/>
</dbReference>
<dbReference type="Gene3D" id="1.10.510.10">
    <property type="entry name" value="Transferase(Phosphotransferase) domain 1"/>
    <property type="match status" value="1"/>
</dbReference>
<keyword evidence="16" id="KW-0812">Transmembrane</keyword>
<dbReference type="GO" id="GO:0005524">
    <property type="term" value="F:ATP binding"/>
    <property type="evidence" value="ECO:0007669"/>
    <property type="project" value="UniProtKB-KW"/>
</dbReference>
<dbReference type="PROSITE" id="PS50026">
    <property type="entry name" value="EGF_3"/>
    <property type="match status" value="1"/>
</dbReference>
<evidence type="ECO:0000256" key="6">
    <source>
        <dbReference type="ARBA" id="ARBA00022777"/>
    </source>
</evidence>
<keyword evidence="3 13" id="KW-0808">Transferase</keyword>
<dbReference type="GO" id="GO:0048544">
    <property type="term" value="P:recognition of pollen"/>
    <property type="evidence" value="ECO:0007669"/>
    <property type="project" value="InterPro"/>
</dbReference>
<keyword evidence="9" id="KW-0675">Receptor</keyword>
<accession>A0A811MQA3</accession>
<evidence type="ECO:0000256" key="2">
    <source>
        <dbReference type="ARBA" id="ARBA00022527"/>
    </source>
</evidence>
<dbReference type="InterPro" id="IPR024171">
    <property type="entry name" value="SRK-like_kinase"/>
</dbReference>
<feature type="domain" description="Bulb-type lectin" evidence="19">
    <location>
        <begin position="28"/>
        <end position="167"/>
    </location>
</feature>
<evidence type="ECO:0000256" key="10">
    <source>
        <dbReference type="ARBA" id="ARBA00023180"/>
    </source>
</evidence>
<dbReference type="PROSITE" id="PS50948">
    <property type="entry name" value="PAN"/>
    <property type="match status" value="1"/>
</dbReference>
<keyword evidence="10" id="KW-0325">Glycoprotein</keyword>
<keyword evidence="8" id="KW-1015">Disulfide bond</keyword>
<dbReference type="InterPro" id="IPR000742">
    <property type="entry name" value="EGF"/>
</dbReference>
<evidence type="ECO:0000256" key="17">
    <source>
        <dbReference type="SAM" id="SignalP"/>
    </source>
</evidence>
<name>A0A811MQA3_9POAL</name>
<keyword evidence="22" id="KW-1185">Reference proteome</keyword>
<evidence type="ECO:0000256" key="1">
    <source>
        <dbReference type="ARBA" id="ARBA00004479"/>
    </source>
</evidence>
<comment type="caution">
    <text evidence="14">Lacks conserved residue(s) required for the propagation of feature annotation.</text>
</comment>
<evidence type="ECO:0000259" key="19">
    <source>
        <dbReference type="PROSITE" id="PS50927"/>
    </source>
</evidence>
<reference evidence="21" key="1">
    <citation type="submission" date="2020-10" db="EMBL/GenBank/DDBJ databases">
        <authorList>
            <person name="Han B."/>
            <person name="Lu T."/>
            <person name="Zhao Q."/>
            <person name="Huang X."/>
            <person name="Zhao Y."/>
        </authorList>
    </citation>
    <scope>NUCLEOTIDE SEQUENCE</scope>
</reference>
<evidence type="ECO:0000256" key="5">
    <source>
        <dbReference type="ARBA" id="ARBA00022741"/>
    </source>
</evidence>
<dbReference type="InterPro" id="IPR011009">
    <property type="entry name" value="Kinase-like_dom_sf"/>
</dbReference>
<dbReference type="EC" id="2.7.11.1" evidence="13"/>
<evidence type="ECO:0000259" key="18">
    <source>
        <dbReference type="PROSITE" id="PS50026"/>
    </source>
</evidence>
<dbReference type="Pfam" id="PF00954">
    <property type="entry name" value="S_locus_glycop"/>
    <property type="match status" value="1"/>
</dbReference>
<feature type="signal peptide" evidence="17">
    <location>
        <begin position="1"/>
        <end position="23"/>
    </location>
</feature>
<evidence type="ECO:0000256" key="13">
    <source>
        <dbReference type="PIRNR" id="PIRNR000641"/>
    </source>
</evidence>
<evidence type="ECO:0000313" key="21">
    <source>
        <dbReference type="EMBL" id="CAD6213339.1"/>
    </source>
</evidence>
<organism evidence="21 22">
    <name type="scientific">Miscanthus lutarioriparius</name>
    <dbReference type="NCBI Taxonomy" id="422564"/>
    <lineage>
        <taxon>Eukaryota</taxon>
        <taxon>Viridiplantae</taxon>
        <taxon>Streptophyta</taxon>
        <taxon>Embryophyta</taxon>
        <taxon>Tracheophyta</taxon>
        <taxon>Spermatophyta</taxon>
        <taxon>Magnoliopsida</taxon>
        <taxon>Liliopsida</taxon>
        <taxon>Poales</taxon>
        <taxon>Poaceae</taxon>
        <taxon>PACMAD clade</taxon>
        <taxon>Panicoideae</taxon>
        <taxon>Andropogonodae</taxon>
        <taxon>Andropogoneae</taxon>
        <taxon>Saccharinae</taxon>
        <taxon>Miscanthus</taxon>
    </lineage>
</organism>
<dbReference type="GO" id="GO:0051707">
    <property type="term" value="P:response to other organism"/>
    <property type="evidence" value="ECO:0007669"/>
    <property type="project" value="UniProtKB-ARBA"/>
</dbReference>
<feature type="region of interest" description="Disordered" evidence="15">
    <location>
        <begin position="522"/>
        <end position="541"/>
    </location>
</feature>
<evidence type="ECO:0000256" key="16">
    <source>
        <dbReference type="SAM" id="Phobius"/>
    </source>
</evidence>
<evidence type="ECO:0000256" key="7">
    <source>
        <dbReference type="ARBA" id="ARBA00022840"/>
    </source>
</evidence>
<evidence type="ECO:0000313" key="22">
    <source>
        <dbReference type="Proteomes" id="UP000604825"/>
    </source>
</evidence>
<dbReference type="Pfam" id="PF01453">
    <property type="entry name" value="B_lectin"/>
    <property type="match status" value="1"/>
</dbReference>
<dbReference type="CDD" id="cd01098">
    <property type="entry name" value="PAN_AP_plant"/>
    <property type="match status" value="1"/>
</dbReference>
<dbReference type="GO" id="GO:0016020">
    <property type="term" value="C:membrane"/>
    <property type="evidence" value="ECO:0007669"/>
    <property type="project" value="UniProtKB-SubCell"/>
</dbReference>
<keyword evidence="16" id="KW-0472">Membrane</keyword>
<dbReference type="PIRSF" id="PIRSF000641">
    <property type="entry name" value="SRK"/>
    <property type="match status" value="1"/>
</dbReference>
<dbReference type="InterPro" id="IPR003609">
    <property type="entry name" value="Pan_app"/>
</dbReference>
<protein>
    <recommendedName>
        <fullName evidence="13">Receptor-like serine/threonine-protein kinase</fullName>
        <ecNumber evidence="13">2.7.11.1</ecNumber>
    </recommendedName>
</protein>
<feature type="chain" id="PRO_5032583084" description="Receptor-like serine/threonine-protein kinase" evidence="17">
    <location>
        <begin position="24"/>
        <end position="708"/>
    </location>
</feature>
<gene>
    <name evidence="21" type="ORF">NCGR_LOCUS8951</name>
</gene>
<evidence type="ECO:0000256" key="12">
    <source>
        <dbReference type="ARBA" id="ARBA00048679"/>
    </source>
</evidence>
<sequence length="708" mass="77097">MRRRRGPLLAAAVLLLLLHAAAGTDTDADTVTPAAPLKGNRTLVSAGRAKYVLGFFAPDPDDTGRTRTYLGIWFNGIPERTVVWVANRGSPVLGGMDAAALRVLANGSLAIVVDDDDAVVWATPPPPPGTATASSSSSNATAYAQLLENGNLVLRVPGAGVVWQSFDYPTDTLLPGMKLGIDFRTGLDRRMTSWRAAGDPSPGEYSFRLDPRGSPELFLYRRTARTYGSGPWNGYQFTGVPNLKSNSLLTFRFVSTRDEAYYSYGVVDDSAPLTTRFVLNSSGQIQRLMWIDMTRSWSIFWSYPLDECDGYRACGAYGVCSVERNPVCGCVPGFDPRFPAEWALRDGSGGCRRRTELNCTGDDGFATLTNMKLPESANATVDMSLGLDECRLTCLRNCACRAYTSANLSSPGATGCFMWTGDLLDMRQFGNGGQNLFVRLAASDLPLSSSSADTDARTKRLVEIIVPSVAAPALLLAGLYICAMKMKKRRKEKEAIPLALLRNAQRQSTPFGRRNQIAASTDVQDDPLHSNGQGSSNQDCDLPSFDVETIQGATGNFSVYNKIGQGGFGPVYMAWRLWKDGESLEFIDQSIADTSNAAEVLKCIQIGLLCVQEQPKRRPTMSAVTTMLTCENPTLPEPCEPAFSTGRNHGDDEEEDPEVKACRSDSASSWTVTVVEGAKILLRRQRVDVRFRTKVDNSSAHFNKEAEN</sequence>
<dbReference type="SUPFAM" id="SSF51110">
    <property type="entry name" value="alpha-D-mannose-specific plant lectins"/>
    <property type="match status" value="1"/>
</dbReference>
<evidence type="ECO:0000259" key="20">
    <source>
        <dbReference type="PROSITE" id="PS50948"/>
    </source>
</evidence>
<feature type="domain" description="EGF-like" evidence="18">
    <location>
        <begin position="304"/>
        <end position="340"/>
    </location>
</feature>
<dbReference type="InterPro" id="IPR036426">
    <property type="entry name" value="Bulb-type_lectin_dom_sf"/>
</dbReference>
<dbReference type="InterPro" id="IPR000858">
    <property type="entry name" value="S_locus_glycoprot_dom"/>
</dbReference>
<keyword evidence="16" id="KW-1133">Transmembrane helix</keyword>
<comment type="similarity">
    <text evidence="13">Belongs to the protein kinase superfamily. Ser/Thr protein kinase family.</text>
</comment>
<evidence type="ECO:0000256" key="4">
    <source>
        <dbReference type="ARBA" id="ARBA00022729"/>
    </source>
</evidence>
<feature type="compositionally biased region" description="Polar residues" evidence="15">
    <location>
        <begin position="530"/>
        <end position="539"/>
    </location>
</feature>
<feature type="transmembrane region" description="Helical" evidence="16">
    <location>
        <begin position="464"/>
        <end position="483"/>
    </location>
</feature>
<comment type="catalytic activity">
    <reaction evidence="11 13">
        <text>L-threonyl-[protein] + ATP = O-phospho-L-threonyl-[protein] + ADP + H(+)</text>
        <dbReference type="Rhea" id="RHEA:46608"/>
        <dbReference type="Rhea" id="RHEA-COMP:11060"/>
        <dbReference type="Rhea" id="RHEA-COMP:11605"/>
        <dbReference type="ChEBI" id="CHEBI:15378"/>
        <dbReference type="ChEBI" id="CHEBI:30013"/>
        <dbReference type="ChEBI" id="CHEBI:30616"/>
        <dbReference type="ChEBI" id="CHEBI:61977"/>
        <dbReference type="ChEBI" id="CHEBI:456216"/>
        <dbReference type="EC" id="2.7.11.1"/>
    </reaction>
</comment>
<comment type="catalytic activity">
    <reaction evidence="12 13">
        <text>L-seryl-[protein] + ATP = O-phospho-L-seryl-[protein] + ADP + H(+)</text>
        <dbReference type="Rhea" id="RHEA:17989"/>
        <dbReference type="Rhea" id="RHEA-COMP:9863"/>
        <dbReference type="Rhea" id="RHEA-COMP:11604"/>
        <dbReference type="ChEBI" id="CHEBI:15378"/>
        <dbReference type="ChEBI" id="CHEBI:29999"/>
        <dbReference type="ChEBI" id="CHEBI:30616"/>
        <dbReference type="ChEBI" id="CHEBI:83421"/>
        <dbReference type="ChEBI" id="CHEBI:456216"/>
        <dbReference type="EC" id="2.7.11.1"/>
    </reaction>
</comment>
<evidence type="ECO:0000256" key="3">
    <source>
        <dbReference type="ARBA" id="ARBA00022679"/>
    </source>
</evidence>
<dbReference type="SUPFAM" id="SSF56112">
    <property type="entry name" value="Protein kinase-like (PK-like)"/>
    <property type="match status" value="1"/>
</dbReference>
<dbReference type="GO" id="GO:0004674">
    <property type="term" value="F:protein serine/threonine kinase activity"/>
    <property type="evidence" value="ECO:0007669"/>
    <property type="project" value="UniProtKB-KW"/>
</dbReference>
<dbReference type="AlphaFoldDB" id="A0A811MQA3"/>
<dbReference type="CDD" id="cd00028">
    <property type="entry name" value="B_lectin"/>
    <property type="match status" value="1"/>
</dbReference>
<evidence type="ECO:0000256" key="15">
    <source>
        <dbReference type="SAM" id="MobiDB-lite"/>
    </source>
</evidence>
<comment type="caution">
    <text evidence="21">The sequence shown here is derived from an EMBL/GenBank/DDBJ whole genome shotgun (WGS) entry which is preliminary data.</text>
</comment>
<evidence type="ECO:0000256" key="14">
    <source>
        <dbReference type="PROSITE-ProRule" id="PRU00076"/>
    </source>
</evidence>
<evidence type="ECO:0000256" key="11">
    <source>
        <dbReference type="ARBA" id="ARBA00047899"/>
    </source>
</evidence>
<keyword evidence="7 13" id="KW-0067">ATP-binding</keyword>
<evidence type="ECO:0000256" key="9">
    <source>
        <dbReference type="ARBA" id="ARBA00023170"/>
    </source>
</evidence>
<feature type="domain" description="Apple" evidence="20">
    <location>
        <begin position="359"/>
        <end position="441"/>
    </location>
</feature>